<dbReference type="OrthoDB" id="9794954at2"/>
<dbReference type="Gene3D" id="3.40.920.10">
    <property type="entry name" value="Pyruvate-ferredoxin oxidoreductase, PFOR, domain III"/>
    <property type="match status" value="1"/>
</dbReference>
<dbReference type="PANTHER" id="PTHR32154:SF20">
    <property type="entry name" value="2-OXOGLUTARATE OXIDOREDUCTASE SUBUNIT KORA"/>
    <property type="match status" value="1"/>
</dbReference>
<evidence type="ECO:0000259" key="3">
    <source>
        <dbReference type="Pfam" id="PF01855"/>
    </source>
</evidence>
<keyword evidence="1" id="KW-0560">Oxidoreductase</keyword>
<dbReference type="Proteomes" id="UP000091979">
    <property type="component" value="Unassembled WGS sequence"/>
</dbReference>
<keyword evidence="6" id="KW-1185">Reference proteome</keyword>
<accession>A0A1B7X9R2</accession>
<comment type="caution">
    <text evidence="5">The sequence shown here is derived from an EMBL/GenBank/DDBJ whole genome shotgun (WGS) entry which is preliminary data.</text>
</comment>
<gene>
    <name evidence="5" type="ORF">SP90_14470</name>
</gene>
<evidence type="ECO:0000259" key="2">
    <source>
        <dbReference type="Pfam" id="PF01558"/>
    </source>
</evidence>
<feature type="domain" description="Pyruvate/ketoisovalerate oxidoreductase catalytic" evidence="2">
    <location>
        <begin position="14"/>
        <end position="168"/>
    </location>
</feature>
<dbReference type="Pfam" id="PF02780">
    <property type="entry name" value="Transketolase_C"/>
    <property type="match status" value="1"/>
</dbReference>
<dbReference type="InterPro" id="IPR009014">
    <property type="entry name" value="Transketo_C/PFOR_II"/>
</dbReference>
<dbReference type="EMBL" id="JXMS01000031">
    <property type="protein sequence ID" value="OBQ46088.1"/>
    <property type="molecule type" value="Genomic_DNA"/>
</dbReference>
<dbReference type="FunFam" id="3.40.50.970:FF:000022">
    <property type="entry name" value="2-oxoglutarate ferredoxin oxidoreductase alpha subunit"/>
    <property type="match status" value="1"/>
</dbReference>
<evidence type="ECO:0000256" key="1">
    <source>
        <dbReference type="ARBA" id="ARBA00023002"/>
    </source>
</evidence>
<evidence type="ECO:0000313" key="5">
    <source>
        <dbReference type="EMBL" id="OBQ46088.1"/>
    </source>
</evidence>
<dbReference type="PATRIC" id="fig|1560234.3.peg.2169"/>
<dbReference type="InterPro" id="IPR050722">
    <property type="entry name" value="Pyruvate:ferred/Flavod_OxRd"/>
</dbReference>
<dbReference type="GO" id="GO:0016903">
    <property type="term" value="F:oxidoreductase activity, acting on the aldehyde or oxo group of donors"/>
    <property type="evidence" value="ECO:0007669"/>
    <property type="project" value="InterPro"/>
</dbReference>
<dbReference type="STRING" id="1560234.SP90_14470"/>
<reference evidence="5 6" key="1">
    <citation type="submission" date="2015-01" db="EMBL/GenBank/DDBJ databases">
        <title>Desulfovibrio sp. JC271 draft genome sequence.</title>
        <authorList>
            <person name="Shivani Y."/>
            <person name="Subhash Y."/>
            <person name="Sasikala C."/>
            <person name="Ramana C.V."/>
        </authorList>
    </citation>
    <scope>NUCLEOTIDE SEQUENCE [LARGE SCALE GENOMIC DNA]</scope>
    <source>
        <strain evidence="5 6">JC271</strain>
    </source>
</reference>
<dbReference type="CDD" id="cd07034">
    <property type="entry name" value="TPP_PYR_PFOR_IOR-alpha_like"/>
    <property type="match status" value="1"/>
</dbReference>
<evidence type="ECO:0000259" key="4">
    <source>
        <dbReference type="Pfam" id="PF02780"/>
    </source>
</evidence>
<proteinExistence type="predicted"/>
<dbReference type="AlphaFoldDB" id="A0A1B7X9R2"/>
<dbReference type="InterPro" id="IPR002880">
    <property type="entry name" value="Pyrv_Fd/Flavodoxin_OxRdtase_N"/>
</dbReference>
<dbReference type="Pfam" id="PF01855">
    <property type="entry name" value="POR_N"/>
    <property type="match status" value="1"/>
</dbReference>
<dbReference type="GO" id="GO:0006979">
    <property type="term" value="P:response to oxidative stress"/>
    <property type="evidence" value="ECO:0007669"/>
    <property type="project" value="TreeGrafter"/>
</dbReference>
<dbReference type="Pfam" id="PF01558">
    <property type="entry name" value="POR"/>
    <property type="match status" value="1"/>
</dbReference>
<keyword evidence="5" id="KW-0670">Pyruvate</keyword>
<dbReference type="RefSeq" id="WP_066857806.1">
    <property type="nucleotide sequence ID" value="NZ_JXMS01000031.1"/>
</dbReference>
<dbReference type="SUPFAM" id="SSF53323">
    <property type="entry name" value="Pyruvate-ferredoxin oxidoreductase, PFOR, domain III"/>
    <property type="match status" value="1"/>
</dbReference>
<evidence type="ECO:0000313" key="6">
    <source>
        <dbReference type="Proteomes" id="UP000091979"/>
    </source>
</evidence>
<dbReference type="PANTHER" id="PTHR32154">
    <property type="entry name" value="PYRUVATE-FLAVODOXIN OXIDOREDUCTASE-RELATED"/>
    <property type="match status" value="1"/>
</dbReference>
<name>A0A1B7X9R2_9BACT</name>
<dbReference type="Gene3D" id="3.40.50.970">
    <property type="match status" value="1"/>
</dbReference>
<dbReference type="InterPro" id="IPR019752">
    <property type="entry name" value="Pyrv/ketoisovalerate_OxRed_cat"/>
</dbReference>
<dbReference type="Gene3D" id="3.40.50.920">
    <property type="match status" value="1"/>
</dbReference>
<dbReference type="InterPro" id="IPR022367">
    <property type="entry name" value="2-oxoacid/accept_OxRdtase_asu"/>
</dbReference>
<dbReference type="SUPFAM" id="SSF52518">
    <property type="entry name" value="Thiamin diphosphate-binding fold (THDP-binding)"/>
    <property type="match status" value="1"/>
</dbReference>
<feature type="domain" description="Pyruvate flavodoxin/ferredoxin oxidoreductase pyrimidine binding" evidence="3">
    <location>
        <begin position="201"/>
        <end position="429"/>
    </location>
</feature>
<dbReference type="InterPro" id="IPR033248">
    <property type="entry name" value="Transketolase_C"/>
</dbReference>
<dbReference type="SUPFAM" id="SSF52922">
    <property type="entry name" value="TK C-terminal domain-like"/>
    <property type="match status" value="1"/>
</dbReference>
<protein>
    <submittedName>
        <fullName evidence="5">Pyruvate ferredoxin oxidoreductase</fullName>
    </submittedName>
</protein>
<feature type="domain" description="Transketolase C-terminal" evidence="4">
    <location>
        <begin position="459"/>
        <end position="522"/>
    </location>
</feature>
<dbReference type="InterPro" id="IPR002869">
    <property type="entry name" value="Pyrv_flavodox_OxRed_cen"/>
</dbReference>
<sequence>MATFDRTIIIAGAAGQGLVTVGELLGKILTRAGYEVFATQYYMSRIRGGHNSFRLRISDEPQFSSADSCDILFAFDQDAVSQHFEMLHDNGTIILSDKLNAMNKQCVSIPFSELASKPLYENVVALGVLCALLGLDSTLPKKLLSERFAPKGEQVIQENIQTLSAAYEWSQQYSEKCSQLPKVSTHSERMLVNGNTSIALGAMAAGVKFCSFYPMTPGSSVAQTLINHSQEMGVVVEQVEDEIAALNMALGASYAGAPAIVPTSGGGFALMTEAVSLAGIMEQPVVLVLAQRPGPATGMPTRTEQGDLLFSMFGGHGEFPRIIYAPSSIEECFEMGHRAICSAEKFQTPVIILTDQFLADAQQSLEPYDMHQLCQVYTPDYSDTHPEAYKRYLLTEDGISPRRLPGFGKSIVLADSHAHNERGNITENKQLRNVMVEKMLLKEESIRSEVIPPRYFGSPEPDTLLICWGSVEGAVREAAETLAEQGEDVAVLSFSQVWPLDVSQFTHLLENAKVRVCIEGNSNSQFAWLLKGLTCIPIQKNIGRYDGRPITAGYILSKMNGEQRHA</sequence>
<dbReference type="InterPro" id="IPR029061">
    <property type="entry name" value="THDP-binding"/>
</dbReference>
<organism evidence="5 6">
    <name type="scientific">Halodesulfovibrio spirochaetisodalis</name>
    <dbReference type="NCBI Taxonomy" id="1560234"/>
    <lineage>
        <taxon>Bacteria</taxon>
        <taxon>Pseudomonadati</taxon>
        <taxon>Thermodesulfobacteriota</taxon>
        <taxon>Desulfovibrionia</taxon>
        <taxon>Desulfovibrionales</taxon>
        <taxon>Desulfovibrionaceae</taxon>
        <taxon>Halodesulfovibrio</taxon>
    </lineage>
</organism>
<dbReference type="NCBIfam" id="TIGR03710">
    <property type="entry name" value="OAFO_sf"/>
    <property type="match status" value="1"/>
</dbReference>